<evidence type="ECO:0000313" key="3">
    <source>
        <dbReference type="Proteomes" id="UP000186955"/>
    </source>
</evidence>
<dbReference type="Proteomes" id="UP000186955">
    <property type="component" value="Unassembled WGS sequence"/>
</dbReference>
<reference evidence="2 3" key="1">
    <citation type="submission" date="2016-10" db="EMBL/GenBank/DDBJ databases">
        <title>Genome sequence of the ascomycete fungus Penicillium subrubescens.</title>
        <authorList>
            <person name="De Vries R.P."/>
            <person name="Peng M."/>
            <person name="Dilokpimol A."/>
            <person name="Hilden K."/>
            <person name="Makela M.R."/>
            <person name="Grigoriev I."/>
            <person name="Riley R."/>
            <person name="Granchi Z."/>
        </authorList>
    </citation>
    <scope>NUCLEOTIDE SEQUENCE [LARGE SCALE GENOMIC DNA]</scope>
    <source>
        <strain evidence="2 3">CBS 132785</strain>
    </source>
</reference>
<dbReference type="InterPro" id="IPR011051">
    <property type="entry name" value="RmlC_Cupin_sf"/>
</dbReference>
<organism evidence="2 3">
    <name type="scientific">Penicillium subrubescens</name>
    <dbReference type="NCBI Taxonomy" id="1316194"/>
    <lineage>
        <taxon>Eukaryota</taxon>
        <taxon>Fungi</taxon>
        <taxon>Dikarya</taxon>
        <taxon>Ascomycota</taxon>
        <taxon>Pezizomycotina</taxon>
        <taxon>Eurotiomycetes</taxon>
        <taxon>Eurotiomycetidae</taxon>
        <taxon>Eurotiales</taxon>
        <taxon>Aspergillaceae</taxon>
        <taxon>Penicillium</taxon>
    </lineage>
</organism>
<dbReference type="InterPro" id="IPR008579">
    <property type="entry name" value="UGlyAH_Cupin_dom"/>
</dbReference>
<dbReference type="EMBL" id="MNBE01000071">
    <property type="protein sequence ID" value="OKP14738.1"/>
    <property type="molecule type" value="Genomic_DNA"/>
</dbReference>
<dbReference type="Gene3D" id="2.60.120.10">
    <property type="entry name" value="Jelly Rolls"/>
    <property type="match status" value="1"/>
</dbReference>
<feature type="domain" description="(S)-ureidoglycine aminohydrolase cupin" evidence="1">
    <location>
        <begin position="42"/>
        <end position="99"/>
    </location>
</feature>
<protein>
    <recommendedName>
        <fullName evidence="1">(S)-ureidoglycine aminohydrolase cupin domain-containing protein</fullName>
    </recommendedName>
</protein>
<accession>A0A1Q5UQI4</accession>
<comment type="caution">
    <text evidence="2">The sequence shown here is derived from an EMBL/GenBank/DDBJ whole genome shotgun (WGS) entry which is preliminary data.</text>
</comment>
<dbReference type="SUPFAM" id="SSF51182">
    <property type="entry name" value="RmlC-like cupins"/>
    <property type="match status" value="1"/>
</dbReference>
<dbReference type="InterPro" id="IPR010424">
    <property type="entry name" value="EutQ"/>
</dbReference>
<dbReference type="AlphaFoldDB" id="A0A1Q5UQI4"/>
<name>A0A1Q5UQI4_9EURO</name>
<dbReference type="Pfam" id="PF05899">
    <property type="entry name" value="Cupin_3"/>
    <property type="match status" value="1"/>
</dbReference>
<gene>
    <name evidence="2" type="ORF">PENSUB_11496</name>
</gene>
<sequence>MVFQIKTKAEIFKIPNFGGIPNIYFADYLGTQQDTPSPITGSWFRIEKGPPSTPPKYDYDEVGVVIEGKITFKDATEQTAIVKAEDTFFFPRGSTITFSTDSYGVAWKCGARLQSKL</sequence>
<dbReference type="PANTHER" id="PTHR36169:SF1">
    <property type="entry name" value="ACETATE KINASE EUTQ"/>
    <property type="match status" value="1"/>
</dbReference>
<dbReference type="PANTHER" id="PTHR36169">
    <property type="entry name" value="ETHANOLAMINE UTILIZATION PROTEIN EUTQ"/>
    <property type="match status" value="1"/>
</dbReference>
<proteinExistence type="predicted"/>
<evidence type="ECO:0000259" key="1">
    <source>
        <dbReference type="Pfam" id="PF05899"/>
    </source>
</evidence>
<keyword evidence="3" id="KW-1185">Reference proteome</keyword>
<dbReference type="InterPro" id="IPR014710">
    <property type="entry name" value="RmlC-like_jellyroll"/>
</dbReference>
<evidence type="ECO:0000313" key="2">
    <source>
        <dbReference type="EMBL" id="OKP14738.1"/>
    </source>
</evidence>